<evidence type="ECO:0000259" key="3">
    <source>
        <dbReference type="Pfam" id="PF16220"/>
    </source>
</evidence>
<keyword evidence="1" id="KW-0812">Transmembrane</keyword>
<accession>A0ABW2I799</accession>
<evidence type="ECO:0000259" key="2">
    <source>
        <dbReference type="Pfam" id="PF04773"/>
    </source>
</evidence>
<dbReference type="PANTHER" id="PTHR30273">
    <property type="entry name" value="PERIPLASMIC SIGNAL SENSOR AND SIGMA FACTOR ACTIVATOR FECR-RELATED"/>
    <property type="match status" value="1"/>
</dbReference>
<dbReference type="Pfam" id="PF04773">
    <property type="entry name" value="FecR"/>
    <property type="match status" value="1"/>
</dbReference>
<dbReference type="Pfam" id="PF16220">
    <property type="entry name" value="DUF4880"/>
    <property type="match status" value="1"/>
</dbReference>
<evidence type="ECO:0000256" key="1">
    <source>
        <dbReference type="SAM" id="Phobius"/>
    </source>
</evidence>
<evidence type="ECO:0000313" key="4">
    <source>
        <dbReference type="EMBL" id="MFC7286821.1"/>
    </source>
</evidence>
<keyword evidence="1" id="KW-1133">Transmembrane helix</keyword>
<dbReference type="InterPro" id="IPR006860">
    <property type="entry name" value="FecR"/>
</dbReference>
<comment type="caution">
    <text evidence="4">The sequence shown here is derived from an EMBL/GenBank/DDBJ whole genome shotgun (WGS) entry which is preliminary data.</text>
</comment>
<keyword evidence="1" id="KW-0472">Membrane</keyword>
<evidence type="ECO:0000313" key="5">
    <source>
        <dbReference type="Proteomes" id="UP001596542"/>
    </source>
</evidence>
<reference evidence="5" key="1">
    <citation type="journal article" date="2019" name="Int. J. Syst. Evol. Microbiol.">
        <title>The Global Catalogue of Microorganisms (GCM) 10K type strain sequencing project: providing services to taxonomists for standard genome sequencing and annotation.</title>
        <authorList>
            <consortium name="The Broad Institute Genomics Platform"/>
            <consortium name="The Broad Institute Genome Sequencing Center for Infectious Disease"/>
            <person name="Wu L."/>
            <person name="Ma J."/>
        </authorList>
    </citation>
    <scope>NUCLEOTIDE SEQUENCE [LARGE SCALE GENOMIC DNA]</scope>
    <source>
        <strain evidence="5">KACC 12508</strain>
    </source>
</reference>
<feature type="transmembrane region" description="Helical" evidence="1">
    <location>
        <begin position="95"/>
        <end position="113"/>
    </location>
</feature>
<organism evidence="4 5">
    <name type="scientific">Herminiimonas glaciei</name>
    <dbReference type="NCBI Taxonomy" id="523788"/>
    <lineage>
        <taxon>Bacteria</taxon>
        <taxon>Pseudomonadati</taxon>
        <taxon>Pseudomonadota</taxon>
        <taxon>Betaproteobacteria</taxon>
        <taxon>Burkholderiales</taxon>
        <taxon>Oxalobacteraceae</taxon>
        <taxon>Herminiimonas</taxon>
    </lineage>
</organism>
<dbReference type="PANTHER" id="PTHR30273:SF2">
    <property type="entry name" value="PROTEIN FECR"/>
    <property type="match status" value="1"/>
</dbReference>
<name>A0ABW2I799_9BURK</name>
<dbReference type="Proteomes" id="UP001596542">
    <property type="component" value="Unassembled WGS sequence"/>
</dbReference>
<dbReference type="InterPro" id="IPR032623">
    <property type="entry name" value="FecR_N"/>
</dbReference>
<keyword evidence="5" id="KW-1185">Reference proteome</keyword>
<dbReference type="Gene3D" id="3.55.50.30">
    <property type="match status" value="1"/>
</dbReference>
<dbReference type="InterPro" id="IPR012373">
    <property type="entry name" value="Ferrdict_sens_TM"/>
</dbReference>
<dbReference type="EMBL" id="JBHTBU010000001">
    <property type="protein sequence ID" value="MFC7286821.1"/>
    <property type="molecule type" value="Genomic_DNA"/>
</dbReference>
<protein>
    <submittedName>
        <fullName evidence="4">FecR family protein</fullName>
    </submittedName>
</protein>
<sequence>MMNHSYHDERTPGALERQAYAWVRQVAAGKMTRADGLALKHWCTENPAHAAAFTEARRRWQQLGQASELVLARNPAAMQAEAAPRSRVSSPARRAFLGGAVCATAATAAVVVFRPPLNLWPSFAELNADYRTAIGEQRTLALSDNVNVELNTRTSIAVKSGRAGVAGIDLIAGEAAVDIVNANEVFVVAAGAGRSAAQNARFEVRAGANGVCVTCLQGRVQVSHTAGRVTLAAREQLVYDDKTLGNIASIDPAAVSAWREGSLRFSETPLAEVVEEINRYRPGRVVLLDKKMAARAVTGRFRLDALDKALAQIQRSLGLQISNLPGGVVLLS</sequence>
<proteinExistence type="predicted"/>
<dbReference type="PIRSF" id="PIRSF018266">
    <property type="entry name" value="FecR"/>
    <property type="match status" value="1"/>
</dbReference>
<feature type="domain" description="FecR protein" evidence="2">
    <location>
        <begin position="129"/>
        <end position="221"/>
    </location>
</feature>
<feature type="domain" description="FecR N-terminal" evidence="3">
    <location>
        <begin position="17"/>
        <end position="58"/>
    </location>
</feature>
<gene>
    <name evidence="4" type="ORF">ACFQPC_02115</name>
</gene>
<dbReference type="RefSeq" id="WP_382269997.1">
    <property type="nucleotide sequence ID" value="NZ_JBHTBU010000001.1"/>
</dbReference>
<dbReference type="Gene3D" id="2.60.120.1440">
    <property type="match status" value="1"/>
</dbReference>